<dbReference type="Proteomes" id="UP000887116">
    <property type="component" value="Unassembled WGS sequence"/>
</dbReference>
<accession>A0A8X6HMJ8</accession>
<proteinExistence type="predicted"/>
<gene>
    <name evidence="2" type="ORF">TNCT_599551</name>
</gene>
<comment type="caution">
    <text evidence="2">The sequence shown here is derived from an EMBL/GenBank/DDBJ whole genome shotgun (WGS) entry which is preliminary data.</text>
</comment>
<protein>
    <submittedName>
        <fullName evidence="2">Uncharacterized protein</fullName>
    </submittedName>
</protein>
<evidence type="ECO:0000313" key="3">
    <source>
        <dbReference type="Proteomes" id="UP000887116"/>
    </source>
</evidence>
<keyword evidence="3" id="KW-1185">Reference proteome</keyword>
<feature type="compositionally biased region" description="Polar residues" evidence="1">
    <location>
        <begin position="28"/>
        <end position="48"/>
    </location>
</feature>
<evidence type="ECO:0000313" key="2">
    <source>
        <dbReference type="EMBL" id="GFR25968.1"/>
    </source>
</evidence>
<feature type="region of interest" description="Disordered" evidence="1">
    <location>
        <begin position="28"/>
        <end position="55"/>
    </location>
</feature>
<dbReference type="EMBL" id="BMAO01038612">
    <property type="protein sequence ID" value="GFR25968.1"/>
    <property type="molecule type" value="Genomic_DNA"/>
</dbReference>
<organism evidence="2 3">
    <name type="scientific">Trichonephila clavata</name>
    <name type="common">Joro spider</name>
    <name type="synonym">Nephila clavata</name>
    <dbReference type="NCBI Taxonomy" id="2740835"/>
    <lineage>
        <taxon>Eukaryota</taxon>
        <taxon>Metazoa</taxon>
        <taxon>Ecdysozoa</taxon>
        <taxon>Arthropoda</taxon>
        <taxon>Chelicerata</taxon>
        <taxon>Arachnida</taxon>
        <taxon>Araneae</taxon>
        <taxon>Araneomorphae</taxon>
        <taxon>Entelegynae</taxon>
        <taxon>Araneoidea</taxon>
        <taxon>Nephilidae</taxon>
        <taxon>Trichonephila</taxon>
    </lineage>
</organism>
<reference evidence="2" key="1">
    <citation type="submission" date="2020-07" db="EMBL/GenBank/DDBJ databases">
        <title>Multicomponent nature underlies the extraordinary mechanical properties of spider dragline silk.</title>
        <authorList>
            <person name="Kono N."/>
            <person name="Nakamura H."/>
            <person name="Mori M."/>
            <person name="Yoshida Y."/>
            <person name="Ohtoshi R."/>
            <person name="Malay A.D."/>
            <person name="Moran D.A.P."/>
            <person name="Tomita M."/>
            <person name="Numata K."/>
            <person name="Arakawa K."/>
        </authorList>
    </citation>
    <scope>NUCLEOTIDE SEQUENCE</scope>
</reference>
<sequence length="73" mass="8063">MRQPRKYKFGPDKSSLLGQVFMSCDTNVSSVEGNSNPGEAELSPTSDAASEWPTKESILSREVKVSKNNWRTA</sequence>
<name>A0A8X6HMJ8_TRICU</name>
<evidence type="ECO:0000256" key="1">
    <source>
        <dbReference type="SAM" id="MobiDB-lite"/>
    </source>
</evidence>
<dbReference type="AlphaFoldDB" id="A0A8X6HMJ8"/>
<dbReference type="PROSITE" id="PS51257">
    <property type="entry name" value="PROKAR_LIPOPROTEIN"/>
    <property type="match status" value="1"/>
</dbReference>